<dbReference type="PANTHER" id="PTHR43095">
    <property type="entry name" value="SUGAR KINASE"/>
    <property type="match status" value="1"/>
</dbReference>
<dbReference type="PROSITE" id="PS00445">
    <property type="entry name" value="FGGY_KINASES_2"/>
    <property type="match status" value="1"/>
</dbReference>
<protein>
    <submittedName>
        <fullName evidence="7">L-xylulose/3-keto-L-gulonate kinase</fullName>
        <ecNumber evidence="7">2.7.1.53</ecNumber>
    </submittedName>
</protein>
<dbReference type="KEGG" id="bbp:BBPR_0367"/>
<reference evidence="7 8" key="1">
    <citation type="journal article" date="2010" name="Proc. Natl. Acad. Sci. U.S.A.">
        <title>Genome analysis of Bifidobacterium bifidum PRL2010 reveals metabolic pathways for host-derived glycan foraging.</title>
        <authorList>
            <person name="Turroni F."/>
            <person name="Bottacini F."/>
            <person name="Foroni E."/>
            <person name="Mulder I."/>
            <person name="Kim J.H."/>
            <person name="Zomer A."/>
            <person name="Sanchez B."/>
            <person name="Bidossi A."/>
            <person name="Ferrarini A."/>
            <person name="Giubellini V."/>
            <person name="Delledonne M."/>
            <person name="Henrissat B."/>
            <person name="Coutinho P."/>
            <person name="Oggioni M."/>
            <person name="Fitzgerald G.F."/>
            <person name="Mills D."/>
            <person name="Margolles A."/>
            <person name="Kelly D."/>
            <person name="van Sinderen D."/>
            <person name="Ventura M."/>
        </authorList>
    </citation>
    <scope>NUCLEOTIDE SEQUENCE [LARGE SCALE GENOMIC DNA]</scope>
    <source>
        <strain evidence="7 8">PRL2010</strain>
    </source>
</reference>
<dbReference type="CDD" id="cd07802">
    <property type="entry name" value="ASKHA_NBD_FGGY_EcLyxK-like"/>
    <property type="match status" value="1"/>
</dbReference>
<dbReference type="PATRIC" id="fig|702459.3.peg.381"/>
<dbReference type="InterPro" id="IPR000577">
    <property type="entry name" value="Carb_kinase_FGGY"/>
</dbReference>
<comment type="similarity">
    <text evidence="1 4">Belongs to the FGGY kinase family.</text>
</comment>
<feature type="domain" description="Carbohydrate kinase FGGY N-terminal" evidence="5">
    <location>
        <begin position="9"/>
        <end position="250"/>
    </location>
</feature>
<organism evidence="7 8">
    <name type="scientific">Bifidobacterium bifidum (strain PRL2010)</name>
    <dbReference type="NCBI Taxonomy" id="702459"/>
    <lineage>
        <taxon>Bacteria</taxon>
        <taxon>Bacillati</taxon>
        <taxon>Actinomycetota</taxon>
        <taxon>Actinomycetes</taxon>
        <taxon>Bifidobacteriales</taxon>
        <taxon>Bifidobacteriaceae</taxon>
        <taxon>Bifidobacterium</taxon>
    </lineage>
</organism>
<dbReference type="InterPro" id="IPR043129">
    <property type="entry name" value="ATPase_NBD"/>
</dbReference>
<keyword evidence="3 4" id="KW-0418">Kinase</keyword>
<evidence type="ECO:0000259" key="6">
    <source>
        <dbReference type="Pfam" id="PF02782"/>
    </source>
</evidence>
<dbReference type="EMBL" id="CP001840">
    <property type="protein sequence ID" value="ADP35485.1"/>
    <property type="molecule type" value="Genomic_DNA"/>
</dbReference>
<dbReference type="eggNOG" id="COG1070">
    <property type="taxonomic scope" value="Bacteria"/>
</dbReference>
<dbReference type="RefSeq" id="WP_013389559.1">
    <property type="nucleotide sequence ID" value="NC_014638.1"/>
</dbReference>
<evidence type="ECO:0000256" key="4">
    <source>
        <dbReference type="RuleBase" id="RU003733"/>
    </source>
</evidence>
<dbReference type="GO" id="GO:0016773">
    <property type="term" value="F:phosphotransferase activity, alcohol group as acceptor"/>
    <property type="evidence" value="ECO:0007669"/>
    <property type="project" value="InterPro"/>
</dbReference>
<dbReference type="Pfam" id="PF00370">
    <property type="entry name" value="FGGY_N"/>
    <property type="match status" value="1"/>
</dbReference>
<sequence length="507" mass="54747">MTNATKHFLTIDNGGTNTKVIIVDQDGRQLSVSSFPTDAIERRPGFREVNPGQMWRDIGKAVKAALESAGLDGSQIDGVVPVGHGKGLYVLGKDGKPFMDGILSSDSRAADLANEFESRVAEIYPISHQHVMVMQFPVLLRWLKDNEPEQYARIGHVLSNKDFIRHFLTGEILEERGDASGNNLVNLETGEYDGRLFDFFGIPEMLECMPKLVSATDRCGSIAAEAAANTGLAEGTPVYAGLFDIDACALATGVLSDDIFSITAGTWNINVFPSKTMAPLDGGCMNSVFPTGGTLVEASSPTSAGNLDYVLRMMTADGSKAASYDELGAMLERTDAKYTDVLFFPFLYGSNVNLGAEGAFIGLRSSSERDQLLRAVYEGVVFAHRHHVEQLLRVLGHKPKAIRISGGVCNSDPWVQMFADVLNLPVETVAVTELGGLGGAMCAAVGSGLYGSFQEAFGNMSKLAKRFEPHADQTAVYDRKFEAYEALLTALDGGWAALRDMQNSLER</sequence>
<dbReference type="InterPro" id="IPR050406">
    <property type="entry name" value="FGGY_Carb_Kinase"/>
</dbReference>
<evidence type="ECO:0000256" key="1">
    <source>
        <dbReference type="ARBA" id="ARBA00009156"/>
    </source>
</evidence>
<dbReference type="EC" id="2.7.1.53" evidence="7"/>
<dbReference type="InterPro" id="IPR018484">
    <property type="entry name" value="FGGY_N"/>
</dbReference>
<keyword evidence="2 4" id="KW-0808">Transferase</keyword>
<evidence type="ECO:0000256" key="2">
    <source>
        <dbReference type="ARBA" id="ARBA00022679"/>
    </source>
</evidence>
<dbReference type="InterPro" id="IPR018485">
    <property type="entry name" value="FGGY_C"/>
</dbReference>
<proteinExistence type="inferred from homology"/>
<dbReference type="Gene3D" id="3.30.420.40">
    <property type="match status" value="2"/>
</dbReference>
<feature type="domain" description="Carbohydrate kinase FGGY C-terminal" evidence="6">
    <location>
        <begin position="261"/>
        <end position="446"/>
    </location>
</feature>
<evidence type="ECO:0000259" key="5">
    <source>
        <dbReference type="Pfam" id="PF00370"/>
    </source>
</evidence>
<dbReference type="Proteomes" id="UP000002312">
    <property type="component" value="Chromosome"/>
</dbReference>
<dbReference type="SUPFAM" id="SSF53067">
    <property type="entry name" value="Actin-like ATPase domain"/>
    <property type="match status" value="2"/>
</dbReference>
<evidence type="ECO:0000313" key="8">
    <source>
        <dbReference type="Proteomes" id="UP000002312"/>
    </source>
</evidence>
<dbReference type="InterPro" id="IPR018483">
    <property type="entry name" value="Carb_kinase_FGGY_CS"/>
</dbReference>
<dbReference type="GO" id="GO:0008744">
    <property type="term" value="F:L-xylulokinase activity"/>
    <property type="evidence" value="ECO:0007669"/>
    <property type="project" value="UniProtKB-EC"/>
</dbReference>
<accession>A0A0H3EBI9</accession>
<dbReference type="PANTHER" id="PTHR43095:SF3">
    <property type="entry name" value="L-XYLULOSE_3-KETO-L-GULONATE KINASE"/>
    <property type="match status" value="1"/>
</dbReference>
<dbReference type="Pfam" id="PF02782">
    <property type="entry name" value="FGGY_C"/>
    <property type="match status" value="1"/>
</dbReference>
<dbReference type="HOGENOM" id="CLU_009281_3_1_11"/>
<evidence type="ECO:0000256" key="3">
    <source>
        <dbReference type="ARBA" id="ARBA00022777"/>
    </source>
</evidence>
<dbReference type="PIRSF" id="PIRSF000538">
    <property type="entry name" value="GlpK"/>
    <property type="match status" value="1"/>
</dbReference>
<gene>
    <name evidence="7" type="ordered locus">BBPR_0367</name>
</gene>
<evidence type="ECO:0000313" key="7">
    <source>
        <dbReference type="EMBL" id="ADP35485.1"/>
    </source>
</evidence>
<name>A0A0H3EBI9_BIFBP</name>
<dbReference type="OrthoDB" id="9805576at2"/>
<dbReference type="AlphaFoldDB" id="A0A0H3EBI9"/>